<feature type="region of interest" description="Disordered" evidence="1">
    <location>
        <begin position="301"/>
        <end position="326"/>
    </location>
</feature>
<sequence length="326" mass="35233">MIANGGESRRNGRGLFSTLSGLGNVAVAAAAGSSLLGGKDPDDDDISSNLVNHLSASASSSSSSSSNANKAKPYAFNDVEMSAIQTMISIRNIIGDLLHKVGVNLPSSLASLITRSSDHNNEKHSLLSTGGDSAAASILSSASSKVNAALLIRGLALSLPLLIPMANQIRRMSTDSGVLSAPPPPSSSSSSFTSASQSLSASLPTSSLMVPPFQLPQFDPYGYDRALHRRRGKRSITATTLSESTQRMLRLREQQQILRYLRQMEEMYGIQPTYAQQQPQQQQQSSEPYYIRNVFIAQPQQQQQQQQQQHLPNHHYLHGQTRTTTT</sequence>
<proteinExistence type="predicted"/>
<dbReference type="EMBL" id="SDOV01000009">
    <property type="protein sequence ID" value="KAH7637465.1"/>
    <property type="molecule type" value="Genomic_DNA"/>
</dbReference>
<evidence type="ECO:0000313" key="2">
    <source>
        <dbReference type="EMBL" id="KAH7637465.1"/>
    </source>
</evidence>
<reference evidence="2" key="1">
    <citation type="submission" date="2020-06" db="EMBL/GenBank/DDBJ databases">
        <authorList>
            <person name="Ji K."/>
            <person name="Li J."/>
        </authorList>
    </citation>
    <scope>NUCLEOTIDE SEQUENCE</scope>
    <source>
        <strain evidence="2">JKM2019</strain>
        <tissue evidence="2">Whole body</tissue>
    </source>
</reference>
<name>A0A9D4SDX1_DERFA</name>
<evidence type="ECO:0000256" key="1">
    <source>
        <dbReference type="SAM" id="MobiDB-lite"/>
    </source>
</evidence>
<dbReference type="Proteomes" id="UP000828236">
    <property type="component" value="Unassembled WGS sequence"/>
</dbReference>
<organism evidence="2">
    <name type="scientific">Dermatophagoides farinae</name>
    <name type="common">American house dust mite</name>
    <dbReference type="NCBI Taxonomy" id="6954"/>
    <lineage>
        <taxon>Eukaryota</taxon>
        <taxon>Metazoa</taxon>
        <taxon>Ecdysozoa</taxon>
        <taxon>Arthropoda</taxon>
        <taxon>Chelicerata</taxon>
        <taxon>Arachnida</taxon>
        <taxon>Acari</taxon>
        <taxon>Acariformes</taxon>
        <taxon>Sarcoptiformes</taxon>
        <taxon>Astigmata</taxon>
        <taxon>Psoroptidia</taxon>
        <taxon>Analgoidea</taxon>
        <taxon>Pyroglyphidae</taxon>
        <taxon>Dermatophagoidinae</taxon>
        <taxon>Dermatophagoides</taxon>
    </lineage>
</organism>
<protein>
    <submittedName>
        <fullName evidence="2">Uncharacterized protein</fullName>
    </submittedName>
</protein>
<accession>A0A9D4SDX1</accession>
<gene>
    <name evidence="2" type="ORF">HUG17_7671</name>
</gene>
<dbReference type="AlphaFoldDB" id="A0A9D4SDX1"/>
<reference evidence="2" key="2">
    <citation type="journal article" date="2021" name="World Allergy Organ. J.">
        <title>Chromosome-level assembly of Dermatophagoides farinae genome and transcriptome reveals two novel allergens Der f 37 and Der f 39.</title>
        <authorList>
            <person name="Chen J."/>
            <person name="Cai Z."/>
            <person name="Fan D."/>
            <person name="Hu J."/>
            <person name="Hou Y."/>
            <person name="He Y."/>
            <person name="Zhang Z."/>
            <person name="Zhao Z."/>
            <person name="Gao P."/>
            <person name="Hu W."/>
            <person name="Sun J."/>
            <person name="Li J."/>
            <person name="Ji K."/>
        </authorList>
    </citation>
    <scope>NUCLEOTIDE SEQUENCE</scope>
    <source>
        <strain evidence="2">JKM2019</strain>
    </source>
</reference>
<comment type="caution">
    <text evidence="2">The sequence shown here is derived from an EMBL/GenBank/DDBJ whole genome shotgun (WGS) entry which is preliminary data.</text>
</comment>
<feature type="region of interest" description="Disordered" evidence="1">
    <location>
        <begin position="174"/>
        <end position="194"/>
    </location>
</feature>